<dbReference type="GO" id="GO:0000052">
    <property type="term" value="P:citrulline metabolic process"/>
    <property type="evidence" value="ECO:0007669"/>
    <property type="project" value="TreeGrafter"/>
</dbReference>
<dbReference type="GO" id="GO:0006525">
    <property type="term" value="P:arginine metabolic process"/>
    <property type="evidence" value="ECO:0007669"/>
    <property type="project" value="TreeGrafter"/>
</dbReference>
<evidence type="ECO:0000256" key="1">
    <source>
        <dbReference type="ARBA" id="ARBA00008532"/>
    </source>
</evidence>
<feature type="active site" description="Nucleophile" evidence="3">
    <location>
        <position position="349"/>
    </location>
</feature>
<keyword evidence="6" id="KW-1185">Reference proteome</keyword>
<feature type="region of interest" description="Disordered" evidence="4">
    <location>
        <begin position="1"/>
        <end position="23"/>
    </location>
</feature>
<dbReference type="GO" id="GO:0016597">
    <property type="term" value="F:amino acid binding"/>
    <property type="evidence" value="ECO:0007669"/>
    <property type="project" value="TreeGrafter"/>
</dbReference>
<proteinExistence type="inferred from homology"/>
<keyword evidence="2" id="KW-0378">Hydrolase</keyword>
<evidence type="ECO:0000256" key="2">
    <source>
        <dbReference type="ARBA" id="ARBA00022801"/>
    </source>
</evidence>
<comment type="similarity">
    <text evidence="1">Belongs to the DDAH family.</text>
</comment>
<sequence>MVRRTVRRPHSADHEKRPRQRRHLPIVNCITALTHDTATGVRPLSLPVYGKPVGPSRVQVNLNLTFKKSQKTNDPKPMAECHSLPQYSKAIVREIPDSIRDNSEAFKWKKRRSKDIIDLCKAREDHARYTQALRDLGLDVTVIPADEATPDCPFVEDTCVVVGNRALVTRPADKARRKEVDCVEKLLADLGLEVNRIKEKGATLEGGDAIFTGKEFFVGDSTQSNKAGREILAETFPDYPVFSIPVEPPEFHLKGLVCCAGPGIIAVGNHKAGRKAWEIIRKSSKHSYEALWVPDYDGLNCIHVNGTIIHCREDEWPNSCKTFAEKLMGFGRVELSVGELKKVDAALSCCSVLF</sequence>
<dbReference type="Proteomes" id="UP000838412">
    <property type="component" value="Chromosome 11"/>
</dbReference>
<reference evidence="5" key="1">
    <citation type="submission" date="2022-01" db="EMBL/GenBank/DDBJ databases">
        <authorList>
            <person name="Braso-Vives M."/>
        </authorList>
    </citation>
    <scope>NUCLEOTIDE SEQUENCE</scope>
</reference>
<name>A0A8J9VG51_BRALA</name>
<dbReference type="FunFam" id="3.75.10.10:FF:000004">
    <property type="entry name" value="N(G),N(G)-dimethylarginine dimethylaminohydrolase 1"/>
    <property type="match status" value="1"/>
</dbReference>
<dbReference type="GO" id="GO:0045429">
    <property type="term" value="P:positive regulation of nitric oxide biosynthetic process"/>
    <property type="evidence" value="ECO:0007669"/>
    <property type="project" value="TreeGrafter"/>
</dbReference>
<organism evidence="5 6">
    <name type="scientific">Branchiostoma lanceolatum</name>
    <name type="common">Common lancelet</name>
    <name type="synonym">Amphioxus lanceolatum</name>
    <dbReference type="NCBI Taxonomy" id="7740"/>
    <lineage>
        <taxon>Eukaryota</taxon>
        <taxon>Metazoa</taxon>
        <taxon>Chordata</taxon>
        <taxon>Cephalochordata</taxon>
        <taxon>Leptocardii</taxon>
        <taxon>Amphioxiformes</taxon>
        <taxon>Branchiostomatidae</taxon>
        <taxon>Branchiostoma</taxon>
    </lineage>
</organism>
<gene>
    <name evidence="5" type="primary">DDAH1</name>
    <name evidence="5" type="ORF">BLAG_LOCUS3902</name>
</gene>
<dbReference type="PANTHER" id="PTHR12737">
    <property type="entry name" value="DIMETHYLARGININE DIMETHYLAMINOHYDROLASE"/>
    <property type="match status" value="1"/>
</dbReference>
<dbReference type="EMBL" id="OV696696">
    <property type="protein sequence ID" value="CAH1239671.1"/>
    <property type="molecule type" value="Genomic_DNA"/>
</dbReference>
<dbReference type="Gene3D" id="3.75.10.10">
    <property type="entry name" value="L-arginine/glycine Amidinotransferase, Chain A"/>
    <property type="match status" value="1"/>
</dbReference>
<evidence type="ECO:0000313" key="5">
    <source>
        <dbReference type="EMBL" id="CAH1239671.1"/>
    </source>
</evidence>
<evidence type="ECO:0000256" key="4">
    <source>
        <dbReference type="SAM" id="MobiDB-lite"/>
    </source>
</evidence>
<evidence type="ECO:0000256" key="3">
    <source>
        <dbReference type="PIRSR" id="PIRSR633199-1"/>
    </source>
</evidence>
<dbReference type="Pfam" id="PF19420">
    <property type="entry name" value="DDAH_eukar"/>
    <property type="match status" value="1"/>
</dbReference>
<evidence type="ECO:0000313" key="6">
    <source>
        <dbReference type="Proteomes" id="UP000838412"/>
    </source>
</evidence>
<feature type="active site" description="Proton donor" evidence="3">
    <location>
        <position position="252"/>
    </location>
</feature>
<dbReference type="SUPFAM" id="SSF55909">
    <property type="entry name" value="Pentein"/>
    <property type="match status" value="1"/>
</dbReference>
<dbReference type="GO" id="GO:0016403">
    <property type="term" value="F:dimethylargininase activity"/>
    <property type="evidence" value="ECO:0007669"/>
    <property type="project" value="TreeGrafter"/>
</dbReference>
<protein>
    <submittedName>
        <fullName evidence="5">DDAH1 protein</fullName>
    </submittedName>
</protein>
<dbReference type="PANTHER" id="PTHR12737:SF9">
    <property type="entry name" value="DIMETHYLARGININASE"/>
    <property type="match status" value="1"/>
</dbReference>
<dbReference type="OrthoDB" id="10016839at2759"/>
<accession>A0A8J9VG51</accession>
<dbReference type="InterPro" id="IPR033199">
    <property type="entry name" value="DDAH-like"/>
</dbReference>
<dbReference type="AlphaFoldDB" id="A0A8J9VG51"/>